<dbReference type="PANTHER" id="PTHR46961">
    <property type="entry name" value="DYNEIN HEAVY CHAIN 1, AXONEMAL-LIKE PROTEIN"/>
    <property type="match status" value="1"/>
</dbReference>
<dbReference type="GO" id="GO:0030286">
    <property type="term" value="C:dynein complex"/>
    <property type="evidence" value="ECO:0007669"/>
    <property type="project" value="InterPro"/>
</dbReference>
<dbReference type="EMBL" id="VXIV02001757">
    <property type="protein sequence ID" value="KAF6030090.1"/>
    <property type="molecule type" value="Genomic_DNA"/>
</dbReference>
<dbReference type="InterPro" id="IPR026983">
    <property type="entry name" value="DHC"/>
</dbReference>
<evidence type="ECO:0000259" key="3">
    <source>
        <dbReference type="Pfam" id="PF17852"/>
    </source>
</evidence>
<evidence type="ECO:0000313" key="4">
    <source>
        <dbReference type="EMBL" id="KAF6030090.1"/>
    </source>
</evidence>
<dbReference type="InterPro" id="IPR027417">
    <property type="entry name" value="P-loop_NTPase"/>
</dbReference>
<evidence type="ECO:0000259" key="2">
    <source>
        <dbReference type="Pfam" id="PF12780"/>
    </source>
</evidence>
<dbReference type="Pfam" id="PF12775">
    <property type="entry name" value="AAA_7"/>
    <property type="match status" value="1"/>
</dbReference>
<dbReference type="OrthoDB" id="286107at2759"/>
<dbReference type="InterPro" id="IPR024317">
    <property type="entry name" value="Dynein_heavy_chain_D4_dom"/>
</dbReference>
<feature type="domain" description="Dynein heavy chain AAA module D4" evidence="2">
    <location>
        <begin position="381"/>
        <end position="458"/>
    </location>
</feature>
<gene>
    <name evidence="4" type="ORF">EB796_011603</name>
</gene>
<proteinExistence type="inferred from homology"/>
<organism evidence="4 5">
    <name type="scientific">Bugula neritina</name>
    <name type="common">Brown bryozoan</name>
    <name type="synonym">Sertularia neritina</name>
    <dbReference type="NCBI Taxonomy" id="10212"/>
    <lineage>
        <taxon>Eukaryota</taxon>
        <taxon>Metazoa</taxon>
        <taxon>Spiralia</taxon>
        <taxon>Lophotrochozoa</taxon>
        <taxon>Bryozoa</taxon>
        <taxon>Gymnolaemata</taxon>
        <taxon>Cheilostomatida</taxon>
        <taxon>Flustrina</taxon>
        <taxon>Buguloidea</taxon>
        <taxon>Bugulidae</taxon>
        <taxon>Bugula</taxon>
    </lineage>
</organism>
<comment type="similarity">
    <text evidence="1">Belongs to the dynein heavy chain family.</text>
</comment>
<sequence length="478" mass="53677">MFQSCLRLLSAMLADNVEIGGEAHIERLYLFCLMWTFGGLLDKADRKGFSDLLKSLSTALPDDDRDICVFDYYVDESGEWDPWQSRVPEVGYSDSLNMLGDVFVDTVETIRTRILMEFASQSGQNILLIGPYGSGKTSMINDFISTQDAMTAIHKRLVFSGASTSKQLQQFIELNVFHRQGFVYGAKEGKKFRLFVDDINLPKPDGDGVQRVNERHFAVFSLAAPEGEGLKNVVHCVLEAHMTQNDSPGLIIDLHNAIVQASCRLLQLCRRHCGLVTCRAESTTPSHCGTSTTVLWSADLNWFDATLDKLVKDTWQVESETLTQTFLTFNTDARSHQRVGIVDRQKFNKVVLQPMADMKLVYNCLNTLLIRHNEELGNVKLDIMLSDHIIHYIIKLHRILTLHHSGSMLLIGSVGCHLTTLCRLALYLADIDIFKLDTSKTNGFLDGLRSAIRVTGAEVNNILRAIEQYTLLQVDGPE</sequence>
<dbReference type="InterPro" id="IPR041466">
    <property type="entry name" value="Dynein_AAA5_ext"/>
</dbReference>
<dbReference type="Pfam" id="PF17852">
    <property type="entry name" value="Dynein_AAA_lid"/>
    <property type="match status" value="1"/>
</dbReference>
<dbReference type="Pfam" id="PF12780">
    <property type="entry name" value="AAA_8"/>
    <property type="match status" value="1"/>
</dbReference>
<evidence type="ECO:0000313" key="5">
    <source>
        <dbReference type="Proteomes" id="UP000593567"/>
    </source>
</evidence>
<dbReference type="GO" id="GO:0045505">
    <property type="term" value="F:dynein intermediate chain binding"/>
    <property type="evidence" value="ECO:0007669"/>
    <property type="project" value="InterPro"/>
</dbReference>
<dbReference type="Gene3D" id="1.10.472.130">
    <property type="match status" value="1"/>
</dbReference>
<feature type="domain" description="Dynein heavy chain AAA 5 extension" evidence="3">
    <location>
        <begin position="2"/>
        <end position="85"/>
    </location>
</feature>
<dbReference type="Gene3D" id="3.40.50.300">
    <property type="entry name" value="P-loop containing nucleotide triphosphate hydrolases"/>
    <property type="match status" value="2"/>
</dbReference>
<keyword evidence="5" id="KW-1185">Reference proteome</keyword>
<accession>A0A7J7JUP1</accession>
<dbReference type="GO" id="GO:0007018">
    <property type="term" value="P:microtubule-based movement"/>
    <property type="evidence" value="ECO:0007669"/>
    <property type="project" value="InterPro"/>
</dbReference>
<protein>
    <submittedName>
        <fullName evidence="4">Uncharacterized protein</fullName>
    </submittedName>
</protein>
<dbReference type="PANTHER" id="PTHR46961:SF15">
    <property type="entry name" value="AAA+ ATPASE DOMAIN-CONTAINING PROTEIN"/>
    <property type="match status" value="1"/>
</dbReference>
<dbReference type="GO" id="GO:0051959">
    <property type="term" value="F:dynein light intermediate chain binding"/>
    <property type="evidence" value="ECO:0007669"/>
    <property type="project" value="InterPro"/>
</dbReference>
<comment type="caution">
    <text evidence="4">The sequence shown here is derived from an EMBL/GenBank/DDBJ whole genome shotgun (WGS) entry which is preliminary data.</text>
</comment>
<reference evidence="4" key="1">
    <citation type="submission" date="2020-06" db="EMBL/GenBank/DDBJ databases">
        <title>Draft genome of Bugula neritina, a colonial animal packing powerful symbionts and potential medicines.</title>
        <authorList>
            <person name="Rayko M."/>
        </authorList>
    </citation>
    <scope>NUCLEOTIDE SEQUENCE [LARGE SCALE GENOMIC DNA]</scope>
    <source>
        <strain evidence="4">Kwan_BN1</strain>
    </source>
</reference>
<name>A0A7J7JUP1_BUGNE</name>
<evidence type="ECO:0000256" key="1">
    <source>
        <dbReference type="ARBA" id="ARBA00008887"/>
    </source>
</evidence>
<dbReference type="AlphaFoldDB" id="A0A7J7JUP1"/>
<dbReference type="Proteomes" id="UP000593567">
    <property type="component" value="Unassembled WGS sequence"/>
</dbReference>
<dbReference type="SUPFAM" id="SSF52540">
    <property type="entry name" value="P-loop containing nucleoside triphosphate hydrolases"/>
    <property type="match status" value="1"/>
</dbReference>